<dbReference type="InterPro" id="IPR006439">
    <property type="entry name" value="HAD-SF_hydro_IA"/>
</dbReference>
<dbReference type="Gene3D" id="1.10.260.80">
    <property type="match status" value="1"/>
</dbReference>
<dbReference type="SUPFAM" id="SSF56784">
    <property type="entry name" value="HAD-like"/>
    <property type="match status" value="1"/>
</dbReference>
<dbReference type="Pfam" id="PF13419">
    <property type="entry name" value="HAD_2"/>
    <property type="match status" value="1"/>
</dbReference>
<dbReference type="SFLD" id="SFLDG01129">
    <property type="entry name" value="C1.5:_HAD__Beta-PGM__Phosphata"/>
    <property type="match status" value="1"/>
</dbReference>
<reference evidence="1 2" key="1">
    <citation type="submission" date="2019-01" db="EMBL/GenBank/DDBJ databases">
        <title>Litorilituus lipolytica sp. nov., isolated from intertidal sand of the Yellow Sea in China.</title>
        <authorList>
            <person name="Liu A."/>
        </authorList>
    </citation>
    <scope>NUCLEOTIDE SEQUENCE [LARGE SCALE GENOMIC DNA]</scope>
    <source>
        <strain evidence="1 2">RZ04</strain>
    </source>
</reference>
<dbReference type="NCBIfam" id="TIGR01549">
    <property type="entry name" value="HAD-SF-IA-v1"/>
    <property type="match status" value="1"/>
</dbReference>
<dbReference type="NCBIfam" id="TIGR01509">
    <property type="entry name" value="HAD-SF-IA-v3"/>
    <property type="match status" value="1"/>
</dbReference>
<dbReference type="InterPro" id="IPR036412">
    <property type="entry name" value="HAD-like_sf"/>
</dbReference>
<dbReference type="OrthoDB" id="5623813at2"/>
<evidence type="ECO:0000313" key="2">
    <source>
        <dbReference type="Proteomes" id="UP000315303"/>
    </source>
</evidence>
<keyword evidence="1" id="KW-0378">Hydrolase</keyword>
<dbReference type="Proteomes" id="UP000315303">
    <property type="component" value="Unassembled WGS sequence"/>
</dbReference>
<comment type="caution">
    <text evidence="1">The sequence shown here is derived from an EMBL/GenBank/DDBJ whole genome shotgun (WGS) entry which is preliminary data.</text>
</comment>
<name>A0A502KQC3_9GAMM</name>
<dbReference type="RefSeq" id="WP_140605437.1">
    <property type="nucleotide sequence ID" value="NZ_SAWY01000040.1"/>
</dbReference>
<organism evidence="1 2">
    <name type="scientific">Litorilituus lipolyticus</name>
    <dbReference type="NCBI Taxonomy" id="2491017"/>
    <lineage>
        <taxon>Bacteria</taxon>
        <taxon>Pseudomonadati</taxon>
        <taxon>Pseudomonadota</taxon>
        <taxon>Gammaproteobacteria</taxon>
        <taxon>Alteromonadales</taxon>
        <taxon>Colwelliaceae</taxon>
        <taxon>Litorilituus</taxon>
    </lineage>
</organism>
<keyword evidence="2" id="KW-1185">Reference proteome</keyword>
<sequence>MEKGALSITLASDAKLQSLKQLKGIIFDLDNTLVSSSLNFPKIRATLGCPDGEDVLDFISKMSGKERQQATQILVDFEMADASNSTALDGCHQLIDLIKKLGLRCAIVTRNCQQAARLKIKNNDIAIADLITREQFSAKPSPEALLYLAHKWKTPTQNIMYVGDFLYDIQAAKNAQMISCLLTFERQLSYSKQADIAINNLPALYACLKRAKL</sequence>
<dbReference type="GO" id="GO:0016787">
    <property type="term" value="F:hydrolase activity"/>
    <property type="evidence" value="ECO:0007669"/>
    <property type="project" value="UniProtKB-KW"/>
</dbReference>
<dbReference type="SFLD" id="SFLDS00003">
    <property type="entry name" value="Haloacid_Dehalogenase"/>
    <property type="match status" value="1"/>
</dbReference>
<evidence type="ECO:0000313" key="1">
    <source>
        <dbReference type="EMBL" id="TPH12489.1"/>
    </source>
</evidence>
<dbReference type="EMBL" id="SAWY01000040">
    <property type="protein sequence ID" value="TPH12489.1"/>
    <property type="molecule type" value="Genomic_DNA"/>
</dbReference>
<dbReference type="AlphaFoldDB" id="A0A502KQC3"/>
<accession>A0A502KQC3</accession>
<dbReference type="PANTHER" id="PTHR43885:SF1">
    <property type="entry name" value="SUPERFAMILY HYDROLASE, PUTATIVE (AFU_ORTHOLOGUE AFUA_4G13290)-RELATED"/>
    <property type="match status" value="1"/>
</dbReference>
<dbReference type="InterPro" id="IPR041492">
    <property type="entry name" value="HAD_2"/>
</dbReference>
<proteinExistence type="predicted"/>
<gene>
    <name evidence="1" type="ORF">EPA86_16180</name>
</gene>
<dbReference type="PANTHER" id="PTHR43885">
    <property type="entry name" value="HALOACID DEHALOGENASE-LIKE HYDROLASE"/>
    <property type="match status" value="1"/>
</dbReference>
<dbReference type="Gene3D" id="3.40.50.1000">
    <property type="entry name" value="HAD superfamily/HAD-like"/>
    <property type="match status" value="1"/>
</dbReference>
<dbReference type="InterPro" id="IPR023214">
    <property type="entry name" value="HAD_sf"/>
</dbReference>
<protein>
    <submittedName>
        <fullName evidence="1">HAD family hydrolase</fullName>
    </submittedName>
</protein>